<reference evidence="3" key="1">
    <citation type="journal article" date="2019" name="Int. J. Syst. Evol. Microbiol.">
        <title>The Global Catalogue of Microorganisms (GCM) 10K type strain sequencing project: providing services to taxonomists for standard genome sequencing and annotation.</title>
        <authorList>
            <consortium name="The Broad Institute Genomics Platform"/>
            <consortium name="The Broad Institute Genome Sequencing Center for Infectious Disease"/>
            <person name="Wu L."/>
            <person name="Ma J."/>
        </authorList>
    </citation>
    <scope>NUCLEOTIDE SEQUENCE [LARGE SCALE GENOMIC DNA]</scope>
    <source>
        <strain evidence="3">CCM 8951</strain>
    </source>
</reference>
<evidence type="ECO:0000313" key="3">
    <source>
        <dbReference type="Proteomes" id="UP001597244"/>
    </source>
</evidence>
<dbReference type="InterPro" id="IPR029442">
    <property type="entry name" value="GyrI-like"/>
</dbReference>
<dbReference type="PIRSF" id="PIRSF031644">
    <property type="entry name" value="UCP031644"/>
    <property type="match status" value="1"/>
</dbReference>
<dbReference type="SUPFAM" id="SSF55136">
    <property type="entry name" value="Probable bacterial effector-binding domain"/>
    <property type="match status" value="1"/>
</dbReference>
<protein>
    <submittedName>
        <fullName evidence="2">GyrI-like domain-containing protein</fullName>
    </submittedName>
</protein>
<dbReference type="RefSeq" id="WP_125578158.1">
    <property type="nucleotide sequence ID" value="NZ_JBHTOF010000095.1"/>
</dbReference>
<keyword evidence="3" id="KW-1185">Reference proteome</keyword>
<dbReference type="InterPro" id="IPR011256">
    <property type="entry name" value="Reg_factor_effector_dom_sf"/>
</dbReference>
<organism evidence="2 3">
    <name type="scientific">Lapidilactobacillus mulanensis</name>
    <dbReference type="NCBI Taxonomy" id="2485999"/>
    <lineage>
        <taxon>Bacteria</taxon>
        <taxon>Bacillati</taxon>
        <taxon>Bacillota</taxon>
        <taxon>Bacilli</taxon>
        <taxon>Lactobacillales</taxon>
        <taxon>Lactobacillaceae</taxon>
        <taxon>Lapidilactobacillus</taxon>
    </lineage>
</organism>
<dbReference type="EMBL" id="JBHTOF010000095">
    <property type="protein sequence ID" value="MFD1466092.1"/>
    <property type="molecule type" value="Genomic_DNA"/>
</dbReference>
<evidence type="ECO:0000313" key="2">
    <source>
        <dbReference type="EMBL" id="MFD1466092.1"/>
    </source>
</evidence>
<evidence type="ECO:0000259" key="1">
    <source>
        <dbReference type="Pfam" id="PF06445"/>
    </source>
</evidence>
<dbReference type="Pfam" id="PF06445">
    <property type="entry name" value="GyrI-like"/>
    <property type="match status" value="1"/>
</dbReference>
<dbReference type="Proteomes" id="UP001597244">
    <property type="component" value="Unassembled WGS sequence"/>
</dbReference>
<sequence>MEKTNWRQDEKEIYPLKKTPSITTLPKQNFITITGQGDPNGPEFASKISALYPIAYAIRMAPKKGIEFPGAFEYTVYPLEGFWTLAEGHREGPLDKDYLQYKIMIKQPSFVDRSVFDRAIELAHDKVAPELLSQVKFERFDEGLVGMIMHVGSFDDEPASFAQLADFLATSGYQRTSKEHKEIYISDFRRVPEEKRKTILRVSIEKIK</sequence>
<dbReference type="InterPro" id="IPR008319">
    <property type="entry name" value="GyrI-like_CCH_Lin2189-like"/>
</dbReference>
<accession>A0ABW4DPW3</accession>
<name>A0ABW4DPW3_9LACO</name>
<proteinExistence type="predicted"/>
<dbReference type="Gene3D" id="3.20.80.10">
    <property type="entry name" value="Regulatory factor, effector binding domain"/>
    <property type="match status" value="1"/>
</dbReference>
<gene>
    <name evidence="2" type="ORF">ACFQ4L_08450</name>
</gene>
<comment type="caution">
    <text evidence="2">The sequence shown here is derived from an EMBL/GenBank/DDBJ whole genome shotgun (WGS) entry which is preliminary data.</text>
</comment>
<feature type="domain" description="GyrI-like small molecule binding" evidence="1">
    <location>
        <begin position="19"/>
        <end position="199"/>
    </location>
</feature>